<accession>A0AAD5LGK2</accession>
<dbReference type="AlphaFoldDB" id="A0AAD5LGK2"/>
<dbReference type="SUPFAM" id="SSF140860">
    <property type="entry name" value="Pseudo ankyrin repeat-like"/>
    <property type="match status" value="1"/>
</dbReference>
<feature type="compositionally biased region" description="Pro residues" evidence="1">
    <location>
        <begin position="152"/>
        <end position="163"/>
    </location>
</feature>
<comment type="caution">
    <text evidence="2">The sequence shown here is derived from an EMBL/GenBank/DDBJ whole genome shotgun (WGS) entry which is preliminary data.</text>
</comment>
<dbReference type="EMBL" id="JAKCXM010000156">
    <property type="protein sequence ID" value="KAJ0400350.1"/>
    <property type="molecule type" value="Genomic_DNA"/>
</dbReference>
<dbReference type="InterPro" id="IPR036770">
    <property type="entry name" value="Ankyrin_rpt-contain_sf"/>
</dbReference>
<feature type="region of interest" description="Disordered" evidence="1">
    <location>
        <begin position="146"/>
        <end position="170"/>
    </location>
</feature>
<organism evidence="2 3">
    <name type="scientific">Pythium insidiosum</name>
    <name type="common">Pythiosis disease agent</name>
    <dbReference type="NCBI Taxonomy" id="114742"/>
    <lineage>
        <taxon>Eukaryota</taxon>
        <taxon>Sar</taxon>
        <taxon>Stramenopiles</taxon>
        <taxon>Oomycota</taxon>
        <taxon>Peronosporomycetes</taxon>
        <taxon>Pythiales</taxon>
        <taxon>Pythiaceae</taxon>
        <taxon>Pythium</taxon>
    </lineage>
</organism>
<dbReference type="Proteomes" id="UP001209570">
    <property type="component" value="Unassembled WGS sequence"/>
</dbReference>
<reference evidence="2" key="1">
    <citation type="submission" date="2021-12" db="EMBL/GenBank/DDBJ databases">
        <title>Prjna785345.</title>
        <authorList>
            <person name="Rujirawat T."/>
            <person name="Krajaejun T."/>
        </authorList>
    </citation>
    <scope>NUCLEOTIDE SEQUENCE</scope>
    <source>
        <strain evidence="2">Pi057C3</strain>
    </source>
</reference>
<evidence type="ECO:0000256" key="1">
    <source>
        <dbReference type="SAM" id="MobiDB-lite"/>
    </source>
</evidence>
<protein>
    <recommendedName>
        <fullName evidence="4">Ankyrin repeat protein</fullName>
    </recommendedName>
</protein>
<name>A0AAD5LGK2_PYTIN</name>
<dbReference type="InterPro" id="IPR052050">
    <property type="entry name" value="SecEffector_AnkRepeat"/>
</dbReference>
<evidence type="ECO:0000313" key="3">
    <source>
        <dbReference type="Proteomes" id="UP001209570"/>
    </source>
</evidence>
<evidence type="ECO:0000313" key="2">
    <source>
        <dbReference type="EMBL" id="KAJ0400350.1"/>
    </source>
</evidence>
<evidence type="ECO:0008006" key="4">
    <source>
        <dbReference type="Google" id="ProtNLM"/>
    </source>
</evidence>
<dbReference type="PANTHER" id="PTHR46586:SF3">
    <property type="entry name" value="ANKYRIN REPEAT-CONTAINING PROTEIN"/>
    <property type="match status" value="1"/>
</dbReference>
<keyword evidence="3" id="KW-1185">Reference proteome</keyword>
<sequence>MTSIHDVLHDVYELSGFLDAHCIAPRLRSTQGIVSRRGMQLNCLRDEPFRACTEGREDVWFEHRLQPLLCAAAGGGRLAVCRWLVDYDFSCASAMAVAAMNGHAHVVRFLLEEPRGQSRRPLTAEEIAYVRDQGYDDVLEALGLPLVHSRPPETPPKPSPAPAPVSDARADAPASSKAALSVLTDQMLMHRIGSFQKDSIRDRMEALEATFTAPSTDDCDSDVEHLVGLWPALAIMIEDMELLQDLYDASHRLDLPQLSFANAMYDAAADGQLDMLQWLHDRGDVPCRPDAMAAAARAGFTDVVRWLLENRPETAICMDASVLEDVARASDLDMLQLCHDHALGVFTVEILSLALNFGFRELQIWYLANRTEGLTREALEYAPLESVLAMWPSRRHLRAVREAFAAIFSRACAEASVLNRTQTFDRLLAMNLDLPILSDGYILLAEHVRNIPLLERIHDVVGPAIDELLAPAIKAAARGHDEMVQYFLGRAAVTREHVLSALSALVCERSKFGVRCLVAQERVLRREDYLEPAIGAASLGDEDTFAVLLPKLQGCSAGVYRLILQASTNDAISLATQRACRWRYRAR</sequence>
<proteinExistence type="predicted"/>
<gene>
    <name evidence="2" type="ORF">P43SY_000290</name>
</gene>
<dbReference type="PANTHER" id="PTHR46586">
    <property type="entry name" value="ANKYRIN REPEAT-CONTAINING PROTEIN"/>
    <property type="match status" value="1"/>
</dbReference>
<dbReference type="Gene3D" id="1.25.40.20">
    <property type="entry name" value="Ankyrin repeat-containing domain"/>
    <property type="match status" value="2"/>
</dbReference>